<evidence type="ECO:0000313" key="1">
    <source>
        <dbReference type="EMBL" id="OZC03711.1"/>
    </source>
</evidence>
<reference evidence="1 2" key="1">
    <citation type="submission" date="2016-11" db="EMBL/GenBank/DDBJ databases">
        <title>Study of marine rhodopsin-containing bacteria.</title>
        <authorList>
            <person name="Yoshizawa S."/>
            <person name="Kumagai Y."/>
            <person name="Kogure K."/>
        </authorList>
    </citation>
    <scope>NUCLEOTIDE SEQUENCE [LARGE SCALE GENOMIC DNA]</scope>
    <source>
        <strain evidence="1 2">SG-29</strain>
    </source>
</reference>
<evidence type="ECO:0000313" key="2">
    <source>
        <dbReference type="Proteomes" id="UP000216446"/>
    </source>
</evidence>
<dbReference type="InParanoid" id="A0A259U156"/>
<dbReference type="Proteomes" id="UP000216446">
    <property type="component" value="Unassembled WGS sequence"/>
</dbReference>
<dbReference type="PROSITE" id="PS51257">
    <property type="entry name" value="PROKAR_LIPOPROTEIN"/>
    <property type="match status" value="1"/>
</dbReference>
<protein>
    <submittedName>
        <fullName evidence="1">Uncharacterized protein</fullName>
    </submittedName>
</protein>
<sequence length="162" mass="17901">MRALHLWPLAALLLSACDSGIPNRPLPALGMCEYTVTYEDGEVERYEHRAYVGVSGLSPRSGLFCDAEGDGFPLLTPYLEIRGGELLVAPIGEPFREHIEYRKSESPIVLYSEGQGRGSVVDVRTEGEVGGRFRYRLERIESSANPPKVTVEGAYYARIPTP</sequence>
<dbReference type="AlphaFoldDB" id="A0A259U156"/>
<keyword evidence="2" id="KW-1185">Reference proteome</keyword>
<name>A0A259U156_9BACT</name>
<dbReference type="EMBL" id="MQWB01000001">
    <property type="protein sequence ID" value="OZC03711.1"/>
    <property type="molecule type" value="Genomic_DNA"/>
</dbReference>
<comment type="caution">
    <text evidence="1">The sequence shown here is derived from an EMBL/GenBank/DDBJ whole genome shotgun (WGS) entry which is preliminary data.</text>
</comment>
<proteinExistence type="predicted"/>
<accession>A0A259U156</accession>
<organism evidence="1 2">
    <name type="scientific">Rubricoccus marinus</name>
    <dbReference type="NCBI Taxonomy" id="716817"/>
    <lineage>
        <taxon>Bacteria</taxon>
        <taxon>Pseudomonadati</taxon>
        <taxon>Rhodothermota</taxon>
        <taxon>Rhodothermia</taxon>
        <taxon>Rhodothermales</taxon>
        <taxon>Rubricoccaceae</taxon>
        <taxon>Rubricoccus</taxon>
    </lineage>
</organism>
<gene>
    <name evidence="1" type="ORF">BSZ36_12390</name>
</gene>